<gene>
    <name evidence="2" type="ordered locus">FRAAL4622</name>
</gene>
<dbReference type="EMBL" id="CT573213">
    <property type="protein sequence ID" value="CAJ63264.1"/>
    <property type="molecule type" value="Genomic_DNA"/>
</dbReference>
<evidence type="ECO:0000313" key="3">
    <source>
        <dbReference type="Proteomes" id="UP000000657"/>
    </source>
</evidence>
<keyword evidence="3" id="KW-1185">Reference proteome</keyword>
<accession>Q0RGX2</accession>
<dbReference type="AlphaFoldDB" id="Q0RGX2"/>
<evidence type="ECO:0000256" key="1">
    <source>
        <dbReference type="SAM" id="MobiDB-lite"/>
    </source>
</evidence>
<reference evidence="2 3" key="1">
    <citation type="journal article" date="2007" name="Genome Res.">
        <title>Genome characteristics of facultatively symbiotic Frankia sp. strains reflect host range and host plant biogeography.</title>
        <authorList>
            <person name="Normand P."/>
            <person name="Lapierre P."/>
            <person name="Tisa L.S."/>
            <person name="Gogarten J.P."/>
            <person name="Alloisio N."/>
            <person name="Bagnarol E."/>
            <person name="Bassi C.A."/>
            <person name="Berry A.M."/>
            <person name="Bickhart D.M."/>
            <person name="Choisne N."/>
            <person name="Couloux A."/>
            <person name="Cournoyer B."/>
            <person name="Cruveiller S."/>
            <person name="Daubin V."/>
            <person name="Demange N."/>
            <person name="Francino M.P."/>
            <person name="Goltsman E."/>
            <person name="Huang Y."/>
            <person name="Kopp O.R."/>
            <person name="Labarre L."/>
            <person name="Lapidus A."/>
            <person name="Lavire C."/>
            <person name="Marechal J."/>
            <person name="Martinez M."/>
            <person name="Mastronunzio J.E."/>
            <person name="Mullin B.C."/>
            <person name="Niemann J."/>
            <person name="Pujic P."/>
            <person name="Rawnsley T."/>
            <person name="Rouy Z."/>
            <person name="Schenowitz C."/>
            <person name="Sellstedt A."/>
            <person name="Tavares F."/>
            <person name="Tomkins J.P."/>
            <person name="Vallenet D."/>
            <person name="Valverde C."/>
            <person name="Wall L.G."/>
            <person name="Wang Y."/>
            <person name="Medigue C."/>
            <person name="Benson D.R."/>
        </authorList>
    </citation>
    <scope>NUCLEOTIDE SEQUENCE [LARGE SCALE GENOMIC DNA]</scope>
    <source>
        <strain evidence="3">DSM 45986 / CECT 9034 / ACN14a</strain>
    </source>
</reference>
<sequence>MLRLVDLVDLVERLRSPADEAGGGSGCPVTESSPPAPGVDEDPGRSADGDGTSAGCAGSPSCGGSGRGRSW</sequence>
<feature type="compositionally biased region" description="Gly residues" evidence="1">
    <location>
        <begin position="61"/>
        <end position="71"/>
    </location>
</feature>
<name>Q0RGX2_FRAAA</name>
<feature type="compositionally biased region" description="Low complexity" evidence="1">
    <location>
        <begin position="51"/>
        <end position="60"/>
    </location>
</feature>
<dbReference type="KEGG" id="fal:FRAAL4622"/>
<dbReference type="STRING" id="326424.FRAAL4622"/>
<organism evidence="2 3">
    <name type="scientific">Frankia alni (strain DSM 45986 / CECT 9034 / ACN14a)</name>
    <dbReference type="NCBI Taxonomy" id="326424"/>
    <lineage>
        <taxon>Bacteria</taxon>
        <taxon>Bacillati</taxon>
        <taxon>Actinomycetota</taxon>
        <taxon>Actinomycetes</taxon>
        <taxon>Frankiales</taxon>
        <taxon>Frankiaceae</taxon>
        <taxon>Frankia</taxon>
    </lineage>
</organism>
<evidence type="ECO:0000313" key="2">
    <source>
        <dbReference type="EMBL" id="CAJ63264.1"/>
    </source>
</evidence>
<feature type="region of interest" description="Disordered" evidence="1">
    <location>
        <begin position="15"/>
        <end position="71"/>
    </location>
</feature>
<dbReference type="HOGENOM" id="CLU_2734144_0_0_11"/>
<protein>
    <submittedName>
        <fullName evidence="2">Uncharacterized protein</fullName>
    </submittedName>
</protein>
<proteinExistence type="predicted"/>
<dbReference type="Proteomes" id="UP000000657">
    <property type="component" value="Chromosome"/>
</dbReference>